<evidence type="ECO:0000313" key="2">
    <source>
        <dbReference type="EMBL" id="KKK54386.1"/>
    </source>
</evidence>
<feature type="transmembrane region" description="Helical" evidence="1">
    <location>
        <begin position="52"/>
        <end position="70"/>
    </location>
</feature>
<proteinExistence type="predicted"/>
<keyword evidence="1" id="KW-0472">Membrane</keyword>
<dbReference type="EMBL" id="LAZR01066021">
    <property type="protein sequence ID" value="KKK54386.1"/>
    <property type="molecule type" value="Genomic_DNA"/>
</dbReference>
<dbReference type="AlphaFoldDB" id="A0A0F8Z2S5"/>
<keyword evidence="1" id="KW-1133">Transmembrane helix</keyword>
<reference evidence="2" key="1">
    <citation type="journal article" date="2015" name="Nature">
        <title>Complex archaea that bridge the gap between prokaryotes and eukaryotes.</title>
        <authorList>
            <person name="Spang A."/>
            <person name="Saw J.H."/>
            <person name="Jorgensen S.L."/>
            <person name="Zaremba-Niedzwiedzka K."/>
            <person name="Martijn J."/>
            <person name="Lind A.E."/>
            <person name="van Eijk R."/>
            <person name="Schleper C."/>
            <person name="Guy L."/>
            <person name="Ettema T.J."/>
        </authorList>
    </citation>
    <scope>NUCLEOTIDE SEQUENCE</scope>
</reference>
<feature type="non-terminal residue" evidence="2">
    <location>
        <position position="1"/>
    </location>
</feature>
<keyword evidence="1" id="KW-0812">Transmembrane</keyword>
<comment type="caution">
    <text evidence="2">The sequence shown here is derived from an EMBL/GenBank/DDBJ whole genome shotgun (WGS) entry which is preliminary data.</text>
</comment>
<evidence type="ECO:0000256" key="1">
    <source>
        <dbReference type="SAM" id="Phobius"/>
    </source>
</evidence>
<protein>
    <submittedName>
        <fullName evidence="2">Uncharacterized protein</fullName>
    </submittedName>
</protein>
<accession>A0A0F8Z2S5</accession>
<gene>
    <name evidence="2" type="ORF">LCGC14_3085290</name>
</gene>
<organism evidence="2">
    <name type="scientific">marine sediment metagenome</name>
    <dbReference type="NCBI Taxonomy" id="412755"/>
    <lineage>
        <taxon>unclassified sequences</taxon>
        <taxon>metagenomes</taxon>
        <taxon>ecological metagenomes</taxon>
    </lineage>
</organism>
<sequence>FILLNITNSSTQVSISGFNNSALFITYKHNSQSDAQASVVTIQNTVLDSFELGVIALIVLAAVLILGVLFKLGSQ</sequence>
<name>A0A0F8Z2S5_9ZZZZ</name>